<reference evidence="7" key="2">
    <citation type="journal article" date="2018" name="Nat. Commun.">
        <title>Extreme sensitivity to ultraviolet light in the fungal pathogen causing white-nose syndrome of bats.</title>
        <authorList>
            <person name="Palmer J.M."/>
            <person name="Drees K.P."/>
            <person name="Foster J.T."/>
            <person name="Lindner D.L."/>
        </authorList>
    </citation>
    <scope>NUCLEOTIDE SEQUENCE [LARGE SCALE GENOMIC DNA]</scope>
    <source>
        <strain evidence="7">UAMH 10579</strain>
    </source>
</reference>
<dbReference type="InterPro" id="IPR018260">
    <property type="entry name" value="Ribosomal_uL22_CS"/>
</dbReference>
<dbReference type="AlphaFoldDB" id="A0A1B8GNT6"/>
<evidence type="ECO:0000256" key="2">
    <source>
        <dbReference type="ARBA" id="ARBA00022980"/>
    </source>
</evidence>
<evidence type="ECO:0000256" key="5">
    <source>
        <dbReference type="SAM" id="MobiDB-lite"/>
    </source>
</evidence>
<sequence length="355" mass="39932">MPAGSGLAPMFCPAYPPWPGSKFYGAETTNNLTSRNKIINAMLSTSNMSLPLRTRRVATSVTSFTSSIPQYRTAFWSSKGRDETPTKPAPRDQLHEEFVKTKSAVPVAPKRGALASSSIFEDETVAGPVTTTTGPAAALRNPRNMAAALDPDPSSRERWQRKMVIREITARGRLSKSETLKRSERVSHSKSHNYQTSVKKLGPLARQITGKPLEEAIVQMRFSKKKAAQGVREHLVHARNEAIVRRGMGLGKEDGFKAVQIMTKDGKRMKIEDPSRLYIEQAWVGKGDYGRTPDHRARGQINMMKNPTTHIHVVLKEEKTRIRENQEREAKVAARKTWVQLPNRKITSQRQFYSW</sequence>
<keyword evidence="7" id="KW-1185">Reference proteome</keyword>
<keyword evidence="2 4" id="KW-0689">Ribosomal protein</keyword>
<dbReference type="Gene3D" id="3.90.470.10">
    <property type="entry name" value="Ribosomal protein L22/L17"/>
    <property type="match status" value="1"/>
</dbReference>
<dbReference type="GO" id="GO:0006412">
    <property type="term" value="P:translation"/>
    <property type="evidence" value="ECO:0007669"/>
    <property type="project" value="InterPro"/>
</dbReference>
<dbReference type="GO" id="GO:0015934">
    <property type="term" value="C:large ribosomal subunit"/>
    <property type="evidence" value="ECO:0007669"/>
    <property type="project" value="InterPro"/>
</dbReference>
<dbReference type="FunFam" id="3.90.470.10:FF:000017">
    <property type="entry name" value="54S ribosomal protein L22, mitochondrial"/>
    <property type="match status" value="1"/>
</dbReference>
<reference evidence="6 7" key="1">
    <citation type="submission" date="2016-03" db="EMBL/GenBank/DDBJ databases">
        <title>Comparative genomics of Pseudogymnoascus destructans, the fungus causing white-nose syndrome of bats.</title>
        <authorList>
            <person name="Palmer J.M."/>
            <person name="Drees K.P."/>
            <person name="Foster J.T."/>
            <person name="Lindner D.L."/>
        </authorList>
    </citation>
    <scope>NUCLEOTIDE SEQUENCE [LARGE SCALE GENOMIC DNA]</scope>
    <source>
        <strain evidence="6 7">UAMH 10579</strain>
    </source>
</reference>
<dbReference type="CDD" id="cd00336">
    <property type="entry name" value="Ribosomal_L22"/>
    <property type="match status" value="1"/>
</dbReference>
<proteinExistence type="inferred from homology"/>
<dbReference type="GO" id="GO:0003735">
    <property type="term" value="F:structural constituent of ribosome"/>
    <property type="evidence" value="ECO:0007669"/>
    <property type="project" value="InterPro"/>
</dbReference>
<gene>
    <name evidence="6" type="primary">MRPL22</name>
    <name evidence="6" type="ORF">VE01_04382</name>
</gene>
<dbReference type="InterPro" id="IPR036394">
    <property type="entry name" value="Ribosomal_uL22_sf"/>
</dbReference>
<dbReference type="STRING" id="342668.A0A1B8GNT6"/>
<evidence type="ECO:0000256" key="1">
    <source>
        <dbReference type="ARBA" id="ARBA00009451"/>
    </source>
</evidence>
<dbReference type="SUPFAM" id="SSF54843">
    <property type="entry name" value="Ribosomal protein L22"/>
    <property type="match status" value="1"/>
</dbReference>
<dbReference type="PROSITE" id="PS00464">
    <property type="entry name" value="RIBOSOMAL_L22"/>
    <property type="match status" value="1"/>
</dbReference>
<feature type="region of interest" description="Disordered" evidence="5">
    <location>
        <begin position="175"/>
        <end position="195"/>
    </location>
</feature>
<dbReference type="InterPro" id="IPR047867">
    <property type="entry name" value="Ribosomal_uL22_bac/org-type"/>
</dbReference>
<dbReference type="PANTHER" id="PTHR13501">
    <property type="entry name" value="CHLOROPLAST 50S RIBOSOMAL PROTEIN L22-RELATED"/>
    <property type="match status" value="1"/>
</dbReference>
<dbReference type="InterPro" id="IPR001063">
    <property type="entry name" value="Ribosomal_uL22"/>
</dbReference>
<dbReference type="RefSeq" id="XP_018131222.1">
    <property type="nucleotide sequence ID" value="XM_018273856.2"/>
</dbReference>
<evidence type="ECO:0000313" key="7">
    <source>
        <dbReference type="Proteomes" id="UP000091956"/>
    </source>
</evidence>
<organism evidence="6 7">
    <name type="scientific">Pseudogymnoascus verrucosus</name>
    <dbReference type="NCBI Taxonomy" id="342668"/>
    <lineage>
        <taxon>Eukaryota</taxon>
        <taxon>Fungi</taxon>
        <taxon>Dikarya</taxon>
        <taxon>Ascomycota</taxon>
        <taxon>Pezizomycotina</taxon>
        <taxon>Leotiomycetes</taxon>
        <taxon>Thelebolales</taxon>
        <taxon>Thelebolaceae</taxon>
        <taxon>Pseudogymnoascus</taxon>
    </lineage>
</organism>
<dbReference type="Proteomes" id="UP000091956">
    <property type="component" value="Unassembled WGS sequence"/>
</dbReference>
<name>A0A1B8GNT6_9PEZI</name>
<dbReference type="PANTHER" id="PTHR13501:SF10">
    <property type="entry name" value="LARGE RIBOSOMAL SUBUNIT PROTEIN UL22M"/>
    <property type="match status" value="1"/>
</dbReference>
<protein>
    <submittedName>
        <fullName evidence="6">Mitochondrial 54S ribosomal protein YmL22</fullName>
    </submittedName>
</protein>
<evidence type="ECO:0000256" key="4">
    <source>
        <dbReference type="RuleBase" id="RU004005"/>
    </source>
</evidence>
<dbReference type="Pfam" id="PF00237">
    <property type="entry name" value="Ribosomal_L22"/>
    <property type="match status" value="1"/>
</dbReference>
<dbReference type="GeneID" id="28837768"/>
<evidence type="ECO:0000256" key="3">
    <source>
        <dbReference type="ARBA" id="ARBA00023274"/>
    </source>
</evidence>
<evidence type="ECO:0000313" key="6">
    <source>
        <dbReference type="EMBL" id="OBT97489.1"/>
    </source>
</evidence>
<feature type="compositionally biased region" description="Basic and acidic residues" evidence="5">
    <location>
        <begin position="175"/>
        <end position="187"/>
    </location>
</feature>
<dbReference type="EMBL" id="KV460222">
    <property type="protein sequence ID" value="OBT97489.1"/>
    <property type="molecule type" value="Genomic_DNA"/>
</dbReference>
<accession>A0A1B8GNT6</accession>
<keyword evidence="3 4" id="KW-0687">Ribonucleoprotein</keyword>
<dbReference type="OrthoDB" id="416470at2759"/>
<comment type="similarity">
    <text evidence="1 4">Belongs to the universal ribosomal protein uL22 family.</text>
</comment>